<dbReference type="OMA" id="QHYLARC"/>
<proteinExistence type="inferred from homology"/>
<evidence type="ECO:0000256" key="13">
    <source>
        <dbReference type="ARBA" id="ARBA00023140"/>
    </source>
</evidence>
<evidence type="ECO:0000259" key="16">
    <source>
        <dbReference type="Pfam" id="PF04757"/>
    </source>
</evidence>
<dbReference type="PIRSF" id="PIRSF038074">
    <property type="entry name" value="Peroxisome_assembly_p12"/>
    <property type="match status" value="1"/>
</dbReference>
<dbReference type="SUPFAM" id="SSF57850">
    <property type="entry name" value="RING/U-box"/>
    <property type="match status" value="1"/>
</dbReference>
<comment type="function">
    <text evidence="15">Component of a retrotranslocation channel required for peroxisome organization by mediating export of the PEX5 receptor from peroxisomes to the cytosol, thereby promoting PEX5 recycling. The retrotranslocation channel is composed of PEX2, PEX10 and PEX12; each subunit contributing transmembrane segments that coassemble into an open channel that specifically allows the passage of PEX5 through the peroxisomal membrane. PEX12 also regulates PEX5 recycling by activating the E3 ubiquitin-protein ligase activity of PEX10. When PEX5 recycling is compromised, PEX12 stimulates PEX10-mediated polyubiquitination of PEX5, leading to its subsequent degradation.</text>
</comment>
<comment type="similarity">
    <text evidence="3">Belongs to the pex2/pex10/pex12 family.</text>
</comment>
<comment type="pathway">
    <text evidence="2">Protein modification; protein ubiquitination.</text>
</comment>
<dbReference type="Proteomes" id="UP000076078">
    <property type="component" value="Unassembled WGS sequence"/>
</dbReference>
<organism evidence="17 18">
    <name type="scientific">Tieghemostelium lacteum</name>
    <name type="common">Slime mold</name>
    <name type="synonym">Dictyostelium lacteum</name>
    <dbReference type="NCBI Taxonomy" id="361077"/>
    <lineage>
        <taxon>Eukaryota</taxon>
        <taxon>Amoebozoa</taxon>
        <taxon>Evosea</taxon>
        <taxon>Eumycetozoa</taxon>
        <taxon>Dictyostelia</taxon>
        <taxon>Dictyosteliales</taxon>
        <taxon>Raperosteliaceae</taxon>
        <taxon>Tieghemostelium</taxon>
    </lineage>
</organism>
<feature type="domain" description="Pex N-terminal" evidence="16">
    <location>
        <begin position="24"/>
        <end position="328"/>
    </location>
</feature>
<evidence type="ECO:0000313" key="18">
    <source>
        <dbReference type="Proteomes" id="UP000076078"/>
    </source>
</evidence>
<evidence type="ECO:0000256" key="2">
    <source>
        <dbReference type="ARBA" id="ARBA00004906"/>
    </source>
</evidence>
<evidence type="ECO:0000256" key="3">
    <source>
        <dbReference type="ARBA" id="ARBA00008704"/>
    </source>
</evidence>
<dbReference type="FunCoup" id="A0A151Z7L7">
    <property type="interactions" value="401"/>
</dbReference>
<dbReference type="FunFam" id="3.30.40.10:FF:000357">
    <property type="entry name" value="Peroxisome biogenesis protein 12"/>
    <property type="match status" value="1"/>
</dbReference>
<keyword evidence="12" id="KW-0472">Membrane</keyword>
<evidence type="ECO:0000256" key="6">
    <source>
        <dbReference type="ARBA" id="ARBA00022723"/>
    </source>
</evidence>
<evidence type="ECO:0000313" key="17">
    <source>
        <dbReference type="EMBL" id="KYQ89925.1"/>
    </source>
</evidence>
<keyword evidence="4" id="KW-0813">Transport</keyword>
<dbReference type="GO" id="GO:0006513">
    <property type="term" value="P:protein monoubiquitination"/>
    <property type="evidence" value="ECO:0007669"/>
    <property type="project" value="TreeGrafter"/>
</dbReference>
<keyword evidence="8" id="KW-0833">Ubl conjugation pathway</keyword>
<dbReference type="InterPro" id="IPR006845">
    <property type="entry name" value="Pex_N"/>
</dbReference>
<dbReference type="GO" id="GO:0016558">
    <property type="term" value="P:protein import into peroxisome matrix"/>
    <property type="evidence" value="ECO:0007669"/>
    <property type="project" value="InterPro"/>
</dbReference>
<evidence type="ECO:0000256" key="12">
    <source>
        <dbReference type="ARBA" id="ARBA00023136"/>
    </source>
</evidence>
<evidence type="ECO:0000256" key="11">
    <source>
        <dbReference type="ARBA" id="ARBA00022989"/>
    </source>
</evidence>
<protein>
    <recommendedName>
        <fullName evidence="14">Peroxin-12</fullName>
    </recommendedName>
</protein>
<keyword evidence="5" id="KW-0812">Transmembrane</keyword>
<keyword evidence="10" id="KW-0653">Protein transport</keyword>
<keyword evidence="11" id="KW-1133">Transmembrane helix</keyword>
<comment type="caution">
    <text evidence="17">The sequence shown here is derived from an EMBL/GenBank/DDBJ whole genome shotgun (WGS) entry which is preliminary data.</text>
</comment>
<gene>
    <name evidence="17" type="ORF">DLAC_08494</name>
</gene>
<dbReference type="Pfam" id="PF04757">
    <property type="entry name" value="Pex2_Pex12"/>
    <property type="match status" value="1"/>
</dbReference>
<evidence type="ECO:0000256" key="4">
    <source>
        <dbReference type="ARBA" id="ARBA00022448"/>
    </source>
</evidence>
<dbReference type="CDD" id="cd16451">
    <property type="entry name" value="mRING_PEX12"/>
    <property type="match status" value="1"/>
</dbReference>
<dbReference type="EMBL" id="LODT01000037">
    <property type="protein sequence ID" value="KYQ89925.1"/>
    <property type="molecule type" value="Genomic_DNA"/>
</dbReference>
<keyword evidence="13" id="KW-0576">Peroxisome</keyword>
<dbReference type="AlphaFoldDB" id="A0A151Z7L7"/>
<dbReference type="GO" id="GO:0008270">
    <property type="term" value="F:zinc ion binding"/>
    <property type="evidence" value="ECO:0007669"/>
    <property type="project" value="UniProtKB-KW"/>
</dbReference>
<keyword evidence="7" id="KW-0863">Zinc-finger</keyword>
<keyword evidence="18" id="KW-1185">Reference proteome</keyword>
<evidence type="ECO:0000256" key="15">
    <source>
        <dbReference type="ARBA" id="ARBA00045862"/>
    </source>
</evidence>
<dbReference type="PANTHER" id="PTHR12888:SF0">
    <property type="entry name" value="PEROXISOME ASSEMBLY PROTEIN 12"/>
    <property type="match status" value="1"/>
</dbReference>
<dbReference type="GO" id="GO:1990429">
    <property type="term" value="C:peroxisomal importomer complex"/>
    <property type="evidence" value="ECO:0007669"/>
    <property type="project" value="TreeGrafter"/>
</dbReference>
<dbReference type="STRING" id="361077.A0A151Z7L7"/>
<evidence type="ECO:0000256" key="8">
    <source>
        <dbReference type="ARBA" id="ARBA00022786"/>
    </source>
</evidence>
<dbReference type="InterPro" id="IPR013083">
    <property type="entry name" value="Znf_RING/FYVE/PHD"/>
</dbReference>
<accession>A0A151Z7L7</accession>
<sequence length="416" mass="49488">MFLFNLSNGDPNRPSFFEMFAQFQMMPSFKPALKYIFTVLSQRNSKFLYIVKYYDECFYSMLLLLEYHYLKYYEGSFSENFYNLKRVKSEDKKGTTLDIVKRLLNPVGVDAEGLSKSELLRKSIMMMRKSKQTLMTSNSEAITNRDRKISLIFLVLIPYIKTKLDDLYRRESDPLNELGIHQDDQQPPLLDEHHQQPIWNRLKKHVVVLKLLRSFRKFFLQVYPFLSGFYESLFFLYQLLYLYEYTNFYTPFLHTQKINLKRLTHQDTDNHNQLIANRRNDRINMVRNWPMPYLFIPLVKVLDSILDYSKFILPASVFLFKSLEWWYSENRQSAPTLPVIPPPLPPKQAKDGMDIPDDKSLCPICREKRTNATICGSGFVYCYRCIHQYVSQYSRCPITFLPANIEGLRKIYESEQ</sequence>
<dbReference type="GO" id="GO:0004842">
    <property type="term" value="F:ubiquitin-protein transferase activity"/>
    <property type="evidence" value="ECO:0007669"/>
    <property type="project" value="TreeGrafter"/>
</dbReference>
<dbReference type="Gene3D" id="3.30.40.10">
    <property type="entry name" value="Zinc/RING finger domain, C3HC4 (zinc finger)"/>
    <property type="match status" value="1"/>
</dbReference>
<evidence type="ECO:0000256" key="9">
    <source>
        <dbReference type="ARBA" id="ARBA00022833"/>
    </source>
</evidence>
<keyword evidence="9" id="KW-0862">Zinc</keyword>
<dbReference type="PANTHER" id="PTHR12888">
    <property type="entry name" value="PEROXISOME ASSEMBLY PROTEIN 12 PEROXIN-12"/>
    <property type="match status" value="1"/>
</dbReference>
<dbReference type="InterPro" id="IPR017375">
    <property type="entry name" value="PEX12"/>
</dbReference>
<dbReference type="OrthoDB" id="107372at2759"/>
<evidence type="ECO:0000256" key="1">
    <source>
        <dbReference type="ARBA" id="ARBA00004585"/>
    </source>
</evidence>
<evidence type="ECO:0000256" key="5">
    <source>
        <dbReference type="ARBA" id="ARBA00022692"/>
    </source>
</evidence>
<dbReference type="GO" id="GO:0005778">
    <property type="term" value="C:peroxisomal membrane"/>
    <property type="evidence" value="ECO:0007669"/>
    <property type="project" value="UniProtKB-SubCell"/>
</dbReference>
<keyword evidence="6" id="KW-0479">Metal-binding</keyword>
<comment type="subcellular location">
    <subcellularLocation>
        <location evidence="1">Peroxisome membrane</location>
        <topology evidence="1">Multi-pass membrane protein</topology>
    </subcellularLocation>
</comment>
<dbReference type="InParanoid" id="A0A151Z7L7"/>
<name>A0A151Z7L7_TIELA</name>
<evidence type="ECO:0000256" key="7">
    <source>
        <dbReference type="ARBA" id="ARBA00022771"/>
    </source>
</evidence>
<reference evidence="17 18" key="1">
    <citation type="submission" date="2015-12" db="EMBL/GenBank/DDBJ databases">
        <title>Dictyostelia acquired genes for synthesis and detection of signals that induce cell-type specialization by lateral gene transfer from prokaryotes.</title>
        <authorList>
            <person name="Gloeckner G."/>
            <person name="Schaap P."/>
        </authorList>
    </citation>
    <scope>NUCLEOTIDE SEQUENCE [LARGE SCALE GENOMIC DNA]</scope>
    <source>
        <strain evidence="17 18">TK</strain>
    </source>
</reference>
<evidence type="ECO:0000256" key="10">
    <source>
        <dbReference type="ARBA" id="ARBA00022927"/>
    </source>
</evidence>
<evidence type="ECO:0000256" key="14">
    <source>
        <dbReference type="ARBA" id="ARBA00029692"/>
    </source>
</evidence>